<dbReference type="Pfam" id="PF02673">
    <property type="entry name" value="BacA"/>
    <property type="match status" value="1"/>
</dbReference>
<dbReference type="EC" id="3.6.1.27" evidence="3 14"/>
<comment type="miscellaneous">
    <text evidence="14">Bacitracin is thought to be involved in the inhibition of peptidoglycan synthesis by sequestering undecaprenyl diphosphate, thereby reducing the pool of lipid carrier available.</text>
</comment>
<dbReference type="PANTHER" id="PTHR30622:SF3">
    <property type="entry name" value="UNDECAPRENYL-DIPHOSPHATASE"/>
    <property type="match status" value="1"/>
</dbReference>
<feature type="transmembrane region" description="Helical" evidence="14">
    <location>
        <begin position="141"/>
        <end position="163"/>
    </location>
</feature>
<feature type="transmembrane region" description="Helical" evidence="14">
    <location>
        <begin position="71"/>
        <end position="89"/>
    </location>
</feature>
<gene>
    <name evidence="14" type="primary">uppP</name>
    <name evidence="15" type="ORF">AUC43_10720</name>
</gene>
<dbReference type="PANTHER" id="PTHR30622">
    <property type="entry name" value="UNDECAPRENYL-DIPHOSPHATASE"/>
    <property type="match status" value="1"/>
</dbReference>
<dbReference type="GO" id="GO:0050380">
    <property type="term" value="F:undecaprenyl-diphosphatase activity"/>
    <property type="evidence" value="ECO:0007669"/>
    <property type="project" value="UniProtKB-UniRule"/>
</dbReference>
<dbReference type="AlphaFoldDB" id="A0A0U4C382"/>
<feature type="transmembrane region" description="Helical" evidence="14">
    <location>
        <begin position="175"/>
        <end position="193"/>
    </location>
</feature>
<keyword evidence="16" id="KW-1185">Reference proteome</keyword>
<evidence type="ECO:0000256" key="13">
    <source>
        <dbReference type="ARBA" id="ARBA00047594"/>
    </source>
</evidence>
<dbReference type="GO" id="GO:0071555">
    <property type="term" value="P:cell wall organization"/>
    <property type="evidence" value="ECO:0007669"/>
    <property type="project" value="UniProtKB-KW"/>
</dbReference>
<evidence type="ECO:0000256" key="11">
    <source>
        <dbReference type="ARBA" id="ARBA00032707"/>
    </source>
</evidence>
<dbReference type="RefSeq" id="WP_068192969.1">
    <property type="nucleotide sequence ID" value="NZ_CP013909.1"/>
</dbReference>
<keyword evidence="9 14" id="KW-0472">Membrane</keyword>
<reference evidence="15 16" key="1">
    <citation type="submission" date="2015-12" db="EMBL/GenBank/DDBJ databases">
        <authorList>
            <person name="Shamseldin A."/>
            <person name="Moawad H."/>
            <person name="Abd El-Rahim W.M."/>
            <person name="Sadowsky M.J."/>
        </authorList>
    </citation>
    <scope>NUCLEOTIDE SEQUENCE [LARGE SCALE GENOMIC DNA]</scope>
    <source>
        <strain evidence="15 16">DG5B</strain>
    </source>
</reference>
<keyword evidence="14" id="KW-0133">Cell shape</keyword>
<dbReference type="Proteomes" id="UP000059542">
    <property type="component" value="Chromosome"/>
</dbReference>
<organism evidence="15 16">
    <name type="scientific">Hymenobacter sedentarius</name>
    <dbReference type="NCBI Taxonomy" id="1411621"/>
    <lineage>
        <taxon>Bacteria</taxon>
        <taxon>Pseudomonadati</taxon>
        <taxon>Bacteroidota</taxon>
        <taxon>Cytophagia</taxon>
        <taxon>Cytophagales</taxon>
        <taxon>Hymenobacteraceae</taxon>
        <taxon>Hymenobacter</taxon>
    </lineage>
</organism>
<proteinExistence type="inferred from homology"/>
<keyword evidence="8 14" id="KW-1133">Transmembrane helix</keyword>
<keyword evidence="5 14" id="KW-1003">Cell membrane</keyword>
<keyword evidence="14" id="KW-0961">Cell wall biogenesis/degradation</keyword>
<evidence type="ECO:0000256" key="6">
    <source>
        <dbReference type="ARBA" id="ARBA00022692"/>
    </source>
</evidence>
<dbReference type="OrthoDB" id="9808289at2"/>
<comment type="similarity">
    <text evidence="2 14">Belongs to the UppP family.</text>
</comment>
<evidence type="ECO:0000256" key="5">
    <source>
        <dbReference type="ARBA" id="ARBA00022475"/>
    </source>
</evidence>
<dbReference type="GO" id="GO:0005886">
    <property type="term" value="C:plasma membrane"/>
    <property type="evidence" value="ECO:0007669"/>
    <property type="project" value="UniProtKB-SubCell"/>
</dbReference>
<evidence type="ECO:0000256" key="4">
    <source>
        <dbReference type="ARBA" id="ARBA00021581"/>
    </source>
</evidence>
<evidence type="ECO:0000256" key="14">
    <source>
        <dbReference type="HAMAP-Rule" id="MF_01006"/>
    </source>
</evidence>
<comment type="function">
    <text evidence="14">Catalyzes the dephosphorylation of undecaprenyl diphosphate (UPP). Confers resistance to bacitracin.</text>
</comment>
<evidence type="ECO:0000256" key="1">
    <source>
        <dbReference type="ARBA" id="ARBA00004651"/>
    </source>
</evidence>
<keyword evidence="6 14" id="KW-0812">Transmembrane</keyword>
<evidence type="ECO:0000256" key="9">
    <source>
        <dbReference type="ARBA" id="ARBA00023136"/>
    </source>
</evidence>
<evidence type="ECO:0000256" key="2">
    <source>
        <dbReference type="ARBA" id="ARBA00010621"/>
    </source>
</evidence>
<feature type="transmembrane region" description="Helical" evidence="14">
    <location>
        <begin position="44"/>
        <end position="65"/>
    </location>
</feature>
<feature type="transmembrane region" description="Helical" evidence="14">
    <location>
        <begin position="101"/>
        <end position="121"/>
    </location>
</feature>
<keyword evidence="10 14" id="KW-0046">Antibiotic resistance</keyword>
<dbReference type="EMBL" id="CP013909">
    <property type="protein sequence ID" value="ALW85522.1"/>
    <property type="molecule type" value="Genomic_DNA"/>
</dbReference>
<evidence type="ECO:0000256" key="3">
    <source>
        <dbReference type="ARBA" id="ARBA00012374"/>
    </source>
</evidence>
<sequence>MTYWHALLLAIVEGITEFLPVSSTGHMIIASALLGIPTTAFTKLYLVVIQFGAILSVLAVYWKRFFQSVDFYLKLLVAFLPIVVVGLLLKKHIDALLESVTTVAVMLLVGGIVLLFIDRWFPQEEPNEGGHPVTTPNWREAFTIGLFQCIAVVPGVSRSAATIIGGLTQKLTRRAAAEFAFFLAMPTMAAAAAKDLYDYYKVTKAQGLDLAHTFTAVEVKQLILGNVVAFVVALLAIRLFVGFVTKYGFRAFGIYRIIVGGLLLIMLGLGINLQLV</sequence>
<dbReference type="HAMAP" id="MF_01006">
    <property type="entry name" value="Undec_diphosphatase"/>
    <property type="match status" value="1"/>
</dbReference>
<comment type="subcellular location">
    <subcellularLocation>
        <location evidence="1 14">Cell membrane</location>
        <topology evidence="1 14">Multi-pass membrane protein</topology>
    </subcellularLocation>
</comment>
<feature type="transmembrane region" description="Helical" evidence="14">
    <location>
        <begin position="253"/>
        <end position="275"/>
    </location>
</feature>
<keyword evidence="14" id="KW-0573">Peptidoglycan synthesis</keyword>
<evidence type="ECO:0000256" key="12">
    <source>
        <dbReference type="ARBA" id="ARBA00032932"/>
    </source>
</evidence>
<evidence type="ECO:0000256" key="10">
    <source>
        <dbReference type="ARBA" id="ARBA00023251"/>
    </source>
</evidence>
<protein>
    <recommendedName>
        <fullName evidence="4 14">Undecaprenyl-diphosphatase</fullName>
        <ecNumber evidence="3 14">3.6.1.27</ecNumber>
    </recommendedName>
    <alternativeName>
        <fullName evidence="12 14">Bacitracin resistance protein</fullName>
    </alternativeName>
    <alternativeName>
        <fullName evidence="11 14">Undecaprenyl pyrophosphate phosphatase</fullName>
    </alternativeName>
</protein>
<keyword evidence="7 14" id="KW-0378">Hydrolase</keyword>
<evidence type="ECO:0000256" key="8">
    <source>
        <dbReference type="ARBA" id="ARBA00022989"/>
    </source>
</evidence>
<accession>A0A0U4C382</accession>
<evidence type="ECO:0000313" key="16">
    <source>
        <dbReference type="Proteomes" id="UP000059542"/>
    </source>
</evidence>
<comment type="catalytic activity">
    <reaction evidence="13 14">
        <text>di-trans,octa-cis-undecaprenyl diphosphate + H2O = di-trans,octa-cis-undecaprenyl phosphate + phosphate + H(+)</text>
        <dbReference type="Rhea" id="RHEA:28094"/>
        <dbReference type="ChEBI" id="CHEBI:15377"/>
        <dbReference type="ChEBI" id="CHEBI:15378"/>
        <dbReference type="ChEBI" id="CHEBI:43474"/>
        <dbReference type="ChEBI" id="CHEBI:58405"/>
        <dbReference type="ChEBI" id="CHEBI:60392"/>
        <dbReference type="EC" id="3.6.1.27"/>
    </reaction>
</comment>
<feature type="transmembrane region" description="Helical" evidence="14">
    <location>
        <begin position="222"/>
        <end position="241"/>
    </location>
</feature>
<dbReference type="GO" id="GO:0046677">
    <property type="term" value="P:response to antibiotic"/>
    <property type="evidence" value="ECO:0007669"/>
    <property type="project" value="UniProtKB-UniRule"/>
</dbReference>
<dbReference type="KEGG" id="hyg:AUC43_10720"/>
<dbReference type="InterPro" id="IPR003824">
    <property type="entry name" value="UppP"/>
</dbReference>
<dbReference type="STRING" id="1411621.AUC43_10720"/>
<evidence type="ECO:0000256" key="7">
    <source>
        <dbReference type="ARBA" id="ARBA00022801"/>
    </source>
</evidence>
<evidence type="ECO:0000313" key="15">
    <source>
        <dbReference type="EMBL" id="ALW85522.1"/>
    </source>
</evidence>
<name>A0A0U4C382_9BACT</name>
<dbReference type="GO" id="GO:0009252">
    <property type="term" value="P:peptidoglycan biosynthetic process"/>
    <property type="evidence" value="ECO:0007669"/>
    <property type="project" value="UniProtKB-KW"/>
</dbReference>
<feature type="transmembrane region" description="Helical" evidence="14">
    <location>
        <begin position="6"/>
        <end position="32"/>
    </location>
</feature>
<dbReference type="GO" id="GO:0008360">
    <property type="term" value="P:regulation of cell shape"/>
    <property type="evidence" value="ECO:0007669"/>
    <property type="project" value="UniProtKB-KW"/>
</dbReference>